<feature type="signal peptide" evidence="1">
    <location>
        <begin position="1"/>
        <end position="23"/>
    </location>
</feature>
<sequence length="139" mass="13857">MNAHVLKSALAFSVLALPLGACQTDPGAGFATGAAGGAVIGAVVGGPVGAAVGGVAGAATGGVLSAEEARRVRTYVAAQRSPSIQIAEPVTVGQPVPPRARLAPLPASVGLRNPYRYTIVNDRAVLVDPRTGRIVEIIN</sequence>
<gene>
    <name evidence="2" type="ORF">FS320_30270</name>
</gene>
<keyword evidence="3" id="KW-1185">Reference proteome</keyword>
<dbReference type="EMBL" id="VOSK01000214">
    <property type="protein sequence ID" value="MPR29272.1"/>
    <property type="molecule type" value="Genomic_DNA"/>
</dbReference>
<organism evidence="2 3">
    <name type="scientific">Microvirga tunisiensis</name>
    <dbReference type="NCBI Taxonomy" id="2108360"/>
    <lineage>
        <taxon>Bacteria</taxon>
        <taxon>Pseudomonadati</taxon>
        <taxon>Pseudomonadota</taxon>
        <taxon>Alphaproteobacteria</taxon>
        <taxon>Hyphomicrobiales</taxon>
        <taxon>Methylobacteriaceae</taxon>
        <taxon>Microvirga</taxon>
    </lineage>
</organism>
<feature type="chain" id="PRO_5030135654" evidence="1">
    <location>
        <begin position="24"/>
        <end position="139"/>
    </location>
</feature>
<dbReference type="OrthoDB" id="102964at2"/>
<dbReference type="AlphaFoldDB" id="A0A5N7MQH7"/>
<keyword evidence="1" id="KW-0732">Signal</keyword>
<protein>
    <submittedName>
        <fullName evidence="2">DUF1236 domain-containing protein</fullName>
    </submittedName>
</protein>
<dbReference type="Pfam" id="PF06823">
    <property type="entry name" value="DUF1236"/>
    <property type="match status" value="1"/>
</dbReference>
<dbReference type="Gene3D" id="3.10.450.160">
    <property type="entry name" value="inner membrane protein cigr"/>
    <property type="match status" value="1"/>
</dbReference>
<evidence type="ECO:0000256" key="1">
    <source>
        <dbReference type="SAM" id="SignalP"/>
    </source>
</evidence>
<reference evidence="2 3" key="1">
    <citation type="journal article" date="2019" name="Syst. Appl. Microbiol.">
        <title>Microvirga tunisiensis sp. nov., a root nodule symbiotic bacterium isolated from Lupinus micranthus and L. luteus grown in Northern Tunisia.</title>
        <authorList>
            <person name="Msaddak A."/>
            <person name="Rejili M."/>
            <person name="Duran D."/>
            <person name="Mars M."/>
            <person name="Palacios J.M."/>
            <person name="Ruiz-Argueso T."/>
            <person name="Rey L."/>
            <person name="Imperial J."/>
        </authorList>
    </citation>
    <scope>NUCLEOTIDE SEQUENCE [LARGE SCALE GENOMIC DNA]</scope>
    <source>
        <strain evidence="2 3">Lmie10</strain>
    </source>
</reference>
<name>A0A5N7MQH7_9HYPH</name>
<evidence type="ECO:0000313" key="2">
    <source>
        <dbReference type="EMBL" id="MPR29272.1"/>
    </source>
</evidence>
<proteinExistence type="predicted"/>
<dbReference type="Proteomes" id="UP000403266">
    <property type="component" value="Unassembled WGS sequence"/>
</dbReference>
<dbReference type="InterPro" id="IPR009642">
    <property type="entry name" value="DUF1236"/>
</dbReference>
<comment type="caution">
    <text evidence="2">The sequence shown here is derived from an EMBL/GenBank/DDBJ whole genome shotgun (WGS) entry which is preliminary data.</text>
</comment>
<dbReference type="RefSeq" id="WP_152715988.1">
    <property type="nucleotide sequence ID" value="NZ_VOSJ01000226.1"/>
</dbReference>
<accession>A0A5N7MQH7</accession>
<evidence type="ECO:0000313" key="3">
    <source>
        <dbReference type="Proteomes" id="UP000403266"/>
    </source>
</evidence>